<evidence type="ECO:0008006" key="3">
    <source>
        <dbReference type="Google" id="ProtNLM"/>
    </source>
</evidence>
<evidence type="ECO:0000313" key="1">
    <source>
        <dbReference type="EMBL" id="WZU62513.1"/>
    </source>
</evidence>
<evidence type="ECO:0000313" key="2">
    <source>
        <dbReference type="Proteomes" id="UP001451782"/>
    </source>
</evidence>
<dbReference type="EMBL" id="CP151762">
    <property type="protein sequence ID" value="WZU62513.1"/>
    <property type="molecule type" value="Genomic_DNA"/>
</dbReference>
<dbReference type="Gene3D" id="3.30.950.30">
    <property type="entry name" value="Schlafen, AAA domain"/>
    <property type="match status" value="1"/>
</dbReference>
<proteinExistence type="predicted"/>
<dbReference type="AlphaFoldDB" id="A0AAN0M3R6"/>
<protein>
    <recommendedName>
        <fullName evidence="3">Schlafen AlbA-2 domain-containing protein</fullName>
    </recommendedName>
</protein>
<dbReference type="RefSeq" id="WP_342068916.1">
    <property type="nucleotide sequence ID" value="NZ_CP151762.1"/>
</dbReference>
<organism evidence="1 2">
    <name type="scientific">Yoonia algicola</name>
    <dbReference type="NCBI Taxonomy" id="3137368"/>
    <lineage>
        <taxon>Bacteria</taxon>
        <taxon>Pseudomonadati</taxon>
        <taxon>Pseudomonadota</taxon>
        <taxon>Alphaproteobacteria</taxon>
        <taxon>Rhodobacterales</taxon>
        <taxon>Paracoccaceae</taxon>
        <taxon>Yoonia</taxon>
    </lineage>
</organism>
<reference evidence="1 2" key="1">
    <citation type="submission" date="2024-04" db="EMBL/GenBank/DDBJ databases">
        <title>Phylogenomic analyses of a clade within the roseobacter group suggest taxonomic reassignments of species of the genera Aestuariivita, Citreicella, Loktanella, Nautella, Pelagibaca, Ruegeria, Thalassobius, Thiobacimonas and Tropicibacter, and the proposal o.</title>
        <authorList>
            <person name="Jeon C.O."/>
        </authorList>
    </citation>
    <scope>NUCLEOTIDE SEQUENCE [LARGE SCALE GENOMIC DNA]</scope>
    <source>
        <strain evidence="1 2">G8-12</strain>
    </source>
</reference>
<dbReference type="InterPro" id="IPR038461">
    <property type="entry name" value="Schlafen_AlbA_2_dom_sf"/>
</dbReference>
<accession>A0AAN0M3R6</accession>
<dbReference type="KEGG" id="yag:AABB28_11490"/>
<name>A0AAN0M3R6_9RHOB</name>
<dbReference type="Proteomes" id="UP001451782">
    <property type="component" value="Chromosome"/>
</dbReference>
<sequence>MKIEDAEQLIRTLSETRSVEVKRWFNPTEPKGKAKLVKGLQALFNFDGGFFVVGFDDKTMQPDLEGAPADVAATFHADIIQDIVSRHSSEPFDVEVVYPRMNDQEYVVISVPSGIVSPVAVKKAIDNGSGHSLVEVDAIYFRTLRANNRVSSARIPHSDLPELVRLCFENREADIGRFLRRHLSGLTPAMFLSMADELGGWQSGLPSVDDDLQSFMSEGEIRFFNQVQERGIKLPPHGVFEVALNMIGKCTSGKLNQEFLRLLDTSNPTLTGWPIWLDSSGFQDEHSRPYVLDGGWEALVLSLENDWGGKHLDFMRKEPSGRFYLRRALQDDLSSSDRAPEPLTTLDFGLVVLRVAETIAVGRSFAQAMSCDPEVTTLEFAFRWTGLKGRTLSSWANPERFLSGHSTARQDMVTVRVSVPLISAPETITDQTHTVVNQLFNVFDGFDLSRAIVEDFVDRLLERRL</sequence>
<gene>
    <name evidence="1" type="ORF">AABB28_11490</name>
</gene>
<keyword evidence="2" id="KW-1185">Reference proteome</keyword>